<gene>
    <name evidence="3" type="ORF">C0Q70_03677</name>
</gene>
<dbReference type="InterPro" id="IPR036638">
    <property type="entry name" value="HLH_DNA-bd_sf"/>
</dbReference>
<organism evidence="3 4">
    <name type="scientific">Pomacea canaliculata</name>
    <name type="common">Golden apple snail</name>
    <dbReference type="NCBI Taxonomy" id="400727"/>
    <lineage>
        <taxon>Eukaryota</taxon>
        <taxon>Metazoa</taxon>
        <taxon>Spiralia</taxon>
        <taxon>Lophotrochozoa</taxon>
        <taxon>Mollusca</taxon>
        <taxon>Gastropoda</taxon>
        <taxon>Caenogastropoda</taxon>
        <taxon>Architaenioglossa</taxon>
        <taxon>Ampullarioidea</taxon>
        <taxon>Ampullariidae</taxon>
        <taxon>Pomacea</taxon>
    </lineage>
</organism>
<dbReference type="AlphaFoldDB" id="A0A2T7PTE1"/>
<dbReference type="Pfam" id="PF00010">
    <property type="entry name" value="HLH"/>
    <property type="match status" value="1"/>
</dbReference>
<keyword evidence="4" id="KW-1185">Reference proteome</keyword>
<evidence type="ECO:0000313" key="3">
    <source>
        <dbReference type="EMBL" id="PVD36691.1"/>
    </source>
</evidence>
<protein>
    <recommendedName>
        <fullName evidence="2">BHLH domain-containing protein</fullName>
    </recommendedName>
</protein>
<evidence type="ECO:0000313" key="4">
    <source>
        <dbReference type="Proteomes" id="UP000245119"/>
    </source>
</evidence>
<name>A0A2T7PTE1_POMCA</name>
<dbReference type="EMBL" id="PZQS01000002">
    <property type="protein sequence ID" value="PVD36691.1"/>
    <property type="molecule type" value="Genomic_DNA"/>
</dbReference>
<comment type="caution">
    <text evidence="3">The sequence shown here is derived from an EMBL/GenBank/DDBJ whole genome shotgun (WGS) entry which is preliminary data.</text>
</comment>
<feature type="domain" description="BHLH" evidence="2">
    <location>
        <begin position="36"/>
        <end position="93"/>
    </location>
</feature>
<dbReference type="Proteomes" id="UP000245119">
    <property type="component" value="Linkage Group LG2"/>
</dbReference>
<evidence type="ECO:0000256" key="1">
    <source>
        <dbReference type="SAM" id="MobiDB-lite"/>
    </source>
</evidence>
<dbReference type="PROSITE" id="PS50888">
    <property type="entry name" value="BHLH"/>
    <property type="match status" value="1"/>
</dbReference>
<dbReference type="GO" id="GO:0046983">
    <property type="term" value="F:protein dimerization activity"/>
    <property type="evidence" value="ECO:0007669"/>
    <property type="project" value="InterPro"/>
</dbReference>
<dbReference type="InterPro" id="IPR011598">
    <property type="entry name" value="bHLH_dom"/>
</dbReference>
<sequence length="93" mass="10640">MISDVHSTSDPRADDNMDPGLRSRLWDTAHKTRREVRRERKQKAERSRRNRLNESFSELQNLVLCGDNKQLVHVDSCLNVAHGSLSSPVTRTG</sequence>
<evidence type="ECO:0000259" key="2">
    <source>
        <dbReference type="PROSITE" id="PS50888"/>
    </source>
</evidence>
<accession>A0A2T7PTE1</accession>
<feature type="compositionally biased region" description="Basic and acidic residues" evidence="1">
    <location>
        <begin position="24"/>
        <end position="47"/>
    </location>
</feature>
<dbReference type="SUPFAM" id="SSF47459">
    <property type="entry name" value="HLH, helix-loop-helix DNA-binding domain"/>
    <property type="match status" value="1"/>
</dbReference>
<reference evidence="3 4" key="1">
    <citation type="submission" date="2018-04" db="EMBL/GenBank/DDBJ databases">
        <title>The genome of golden apple snail Pomacea canaliculata provides insight into stress tolerance and invasive adaptation.</title>
        <authorList>
            <person name="Liu C."/>
            <person name="Liu B."/>
            <person name="Ren Y."/>
            <person name="Zhang Y."/>
            <person name="Wang H."/>
            <person name="Li S."/>
            <person name="Jiang F."/>
            <person name="Yin L."/>
            <person name="Zhang G."/>
            <person name="Qian W."/>
            <person name="Fan W."/>
        </authorList>
    </citation>
    <scope>NUCLEOTIDE SEQUENCE [LARGE SCALE GENOMIC DNA]</scope>
    <source>
        <strain evidence="3">SZHN2017</strain>
        <tissue evidence="3">Muscle</tissue>
    </source>
</reference>
<feature type="region of interest" description="Disordered" evidence="1">
    <location>
        <begin position="1"/>
        <end position="53"/>
    </location>
</feature>
<dbReference type="Gene3D" id="4.10.280.10">
    <property type="entry name" value="Helix-loop-helix DNA-binding domain"/>
    <property type="match status" value="1"/>
</dbReference>
<proteinExistence type="predicted"/>